<dbReference type="Gene3D" id="3.40.30.10">
    <property type="entry name" value="Glutaredoxin"/>
    <property type="match status" value="1"/>
</dbReference>
<name>F7NFG1_9FIRM</name>
<dbReference type="Proteomes" id="UP000003240">
    <property type="component" value="Unassembled WGS sequence"/>
</dbReference>
<organism evidence="1 2">
    <name type="scientific">Acetonema longum DSM 6540</name>
    <dbReference type="NCBI Taxonomy" id="1009370"/>
    <lineage>
        <taxon>Bacteria</taxon>
        <taxon>Bacillati</taxon>
        <taxon>Bacillota</taxon>
        <taxon>Negativicutes</taxon>
        <taxon>Acetonemataceae</taxon>
        <taxon>Acetonema</taxon>
    </lineage>
</organism>
<dbReference type="RefSeq" id="WP_004093088.1">
    <property type="nucleotide sequence ID" value="NZ_AFGF01000025.1"/>
</dbReference>
<dbReference type="CDD" id="cd02980">
    <property type="entry name" value="TRX_Fd_family"/>
    <property type="match status" value="1"/>
</dbReference>
<dbReference type="AlphaFoldDB" id="F7NFG1"/>
<dbReference type="SUPFAM" id="SSF52833">
    <property type="entry name" value="Thioredoxin-like"/>
    <property type="match status" value="1"/>
</dbReference>
<dbReference type="STRING" id="1009370.ALO_03941"/>
<dbReference type="InterPro" id="IPR036249">
    <property type="entry name" value="Thioredoxin-like_sf"/>
</dbReference>
<accession>F7NFG1</accession>
<sequence length="83" mass="9001">MIKVSVCIGSACHIKGSYNVLNSLQQLREEYGLADQVEINAIFCLNHCTEAVSVQIDDGAVHSVSGSTARDFFIKNILPYASP</sequence>
<dbReference type="Pfam" id="PF01257">
    <property type="entry name" value="2Fe-2S_thioredx"/>
    <property type="match status" value="1"/>
</dbReference>
<dbReference type="EMBL" id="AFGF01000025">
    <property type="protein sequence ID" value="EGO65216.1"/>
    <property type="molecule type" value="Genomic_DNA"/>
</dbReference>
<proteinExistence type="predicted"/>
<comment type="caution">
    <text evidence="1">The sequence shown here is derived from an EMBL/GenBank/DDBJ whole genome shotgun (WGS) entry which is preliminary data.</text>
</comment>
<evidence type="ECO:0000313" key="2">
    <source>
        <dbReference type="Proteomes" id="UP000003240"/>
    </source>
</evidence>
<keyword evidence="2" id="KW-1185">Reference proteome</keyword>
<dbReference type="OrthoDB" id="9807975at2"/>
<reference evidence="1 2" key="1">
    <citation type="journal article" date="2011" name="EMBO J.">
        <title>Structural diversity of bacterial flagellar motors.</title>
        <authorList>
            <person name="Chen S."/>
            <person name="Beeby M."/>
            <person name="Murphy G.E."/>
            <person name="Leadbetter J.R."/>
            <person name="Hendrixson D.R."/>
            <person name="Briegel A."/>
            <person name="Li Z."/>
            <person name="Shi J."/>
            <person name="Tocheva E.I."/>
            <person name="Muller A."/>
            <person name="Dobro M.J."/>
            <person name="Jensen G.J."/>
        </authorList>
    </citation>
    <scope>NUCLEOTIDE SEQUENCE [LARGE SCALE GENOMIC DNA]</scope>
    <source>
        <strain evidence="1 2">DSM 6540</strain>
    </source>
</reference>
<protein>
    <submittedName>
        <fullName evidence="1">NADH dehydrogenase (Ubiquinone) 24 kDa subunit</fullName>
    </submittedName>
</protein>
<gene>
    <name evidence="1" type="ORF">ALO_03941</name>
</gene>
<evidence type="ECO:0000313" key="1">
    <source>
        <dbReference type="EMBL" id="EGO65216.1"/>
    </source>
</evidence>
<dbReference type="eggNOG" id="COG1905">
    <property type="taxonomic scope" value="Bacteria"/>
</dbReference>
<keyword evidence="1" id="KW-0830">Ubiquinone</keyword>